<feature type="compositionally biased region" description="Basic and acidic residues" evidence="1">
    <location>
        <begin position="193"/>
        <end position="214"/>
    </location>
</feature>
<feature type="region of interest" description="Disordered" evidence="1">
    <location>
        <begin position="171"/>
        <end position="256"/>
    </location>
</feature>
<comment type="caution">
    <text evidence="2">The sequence shown here is derived from an EMBL/GenBank/DDBJ whole genome shotgun (WGS) entry which is preliminary data.</text>
</comment>
<protein>
    <submittedName>
        <fullName evidence="2">Uncharacterized protein</fullName>
    </submittedName>
</protein>
<proteinExistence type="predicted"/>
<accession>A0ABT3BXE2</accession>
<keyword evidence="3" id="KW-1185">Reference proteome</keyword>
<reference evidence="2 3" key="1">
    <citation type="submission" date="2022-10" db="EMBL/GenBank/DDBJ databases">
        <title>Characterization of Pseudomonas capsici strains from pepper and tomato in Georgia.</title>
        <authorList>
            <person name="Zhao M."/>
            <person name="Dutta B."/>
        </authorList>
    </citation>
    <scope>NUCLEOTIDE SEQUENCE [LARGE SCALE GENOMIC DNA]</scope>
    <source>
        <strain evidence="2 3">Pc20-5</strain>
    </source>
</reference>
<dbReference type="RefSeq" id="WP_263943141.1">
    <property type="nucleotide sequence ID" value="NZ_JAOXMH010000008.1"/>
</dbReference>
<evidence type="ECO:0000313" key="2">
    <source>
        <dbReference type="EMBL" id="MCV4377007.1"/>
    </source>
</evidence>
<feature type="compositionally biased region" description="Low complexity" evidence="1">
    <location>
        <begin position="176"/>
        <end position="189"/>
    </location>
</feature>
<organism evidence="2 3">
    <name type="scientific">Pseudomonas capsici</name>
    <dbReference type="NCBI Taxonomy" id="2810614"/>
    <lineage>
        <taxon>Bacteria</taxon>
        <taxon>Pseudomonadati</taxon>
        <taxon>Pseudomonadota</taxon>
        <taxon>Gammaproteobacteria</taxon>
        <taxon>Pseudomonadales</taxon>
        <taxon>Pseudomonadaceae</taxon>
        <taxon>Pseudomonas</taxon>
    </lineage>
</organism>
<name>A0ABT3BXE2_9PSED</name>
<feature type="compositionally biased region" description="Low complexity" evidence="1">
    <location>
        <begin position="215"/>
        <end position="228"/>
    </location>
</feature>
<gene>
    <name evidence="2" type="ORF">OH718_10415</name>
</gene>
<dbReference type="EMBL" id="JAOXML010000006">
    <property type="protein sequence ID" value="MCV4377007.1"/>
    <property type="molecule type" value="Genomic_DNA"/>
</dbReference>
<evidence type="ECO:0000256" key="1">
    <source>
        <dbReference type="SAM" id="MobiDB-lite"/>
    </source>
</evidence>
<evidence type="ECO:0000313" key="3">
    <source>
        <dbReference type="Proteomes" id="UP001207294"/>
    </source>
</evidence>
<feature type="compositionally biased region" description="Basic and acidic residues" evidence="1">
    <location>
        <begin position="229"/>
        <end position="256"/>
    </location>
</feature>
<dbReference type="Proteomes" id="UP001207294">
    <property type="component" value="Unassembled WGS sequence"/>
</dbReference>
<sequence>MNSRTLFQYLNECRFSERHKALVASDAQDQGLMGGVLLRGRKNSGAVRELSANNSVISMCYFGISHGIRIMASLFKIPRTTSRVRVLALLMTSLAFSSANAAVEIKSSNADSYDKIVTSFNDYGRGTALRNANITVGDIQEMKKGTESNTRELENLKKIIEGQARVIEELRRDNKSSASSSSSSDSEIASLKRKLDEQERSMEKLEGQVSDLKRSSGSSSSSSASELSSLKRDVSDQERELNNVKRSLDDLSRKVK</sequence>